<evidence type="ECO:0000313" key="1">
    <source>
        <dbReference type="EMBL" id="KAJ3720276.1"/>
    </source>
</evidence>
<comment type="caution">
    <text evidence="1">The sequence shown here is derived from an EMBL/GenBank/DDBJ whole genome shotgun (WGS) entry which is preliminary data.</text>
</comment>
<gene>
    <name evidence="1" type="ORF">DFJ43DRAFT_1125117</name>
</gene>
<sequence>MLTTARALLFVYGECGQFVTEEQFNDWYDNEHAPLRTTVPGFLTAVRYKALDAPPKAFPKWLALYDLSSRDVMQSQSYKDLRLKASDNEKQVVGNLEVLNRRVYELFDSSESKDTASSGSDRAAKFIYVVHMQVVKNKDQEQEESKFKAQEDHFIRWYTSTRIPRLAIVPGYTRSRVFRLAEHAELAGRASSSGHAQSPFNLLAIHEWNVEGAEVVNLPEFKMCMTDAESWKLEGEETVAVMEDRLFGLYKVFHQVDN</sequence>
<name>A0AA38JBH5_9AGAR</name>
<protein>
    <submittedName>
        <fullName evidence="1">Uncharacterized protein</fullName>
    </submittedName>
</protein>
<keyword evidence="2" id="KW-1185">Reference proteome</keyword>
<dbReference type="AlphaFoldDB" id="A0AA38JBH5"/>
<dbReference type="Proteomes" id="UP001176059">
    <property type="component" value="Unassembled WGS sequence"/>
</dbReference>
<organism evidence="1 2">
    <name type="scientific">Lentinula guzmanii</name>
    <dbReference type="NCBI Taxonomy" id="2804957"/>
    <lineage>
        <taxon>Eukaryota</taxon>
        <taxon>Fungi</taxon>
        <taxon>Dikarya</taxon>
        <taxon>Basidiomycota</taxon>
        <taxon>Agaricomycotina</taxon>
        <taxon>Agaricomycetes</taxon>
        <taxon>Agaricomycetidae</taxon>
        <taxon>Agaricales</taxon>
        <taxon>Marasmiineae</taxon>
        <taxon>Omphalotaceae</taxon>
        <taxon>Lentinula</taxon>
    </lineage>
</organism>
<accession>A0AA38JBH5</accession>
<reference evidence="1" key="2">
    <citation type="journal article" date="2023" name="Proc. Natl. Acad. Sci. U.S.A.">
        <title>A global phylogenomic analysis of the shiitake genus Lentinula.</title>
        <authorList>
            <person name="Sierra-Patev S."/>
            <person name="Min B."/>
            <person name="Naranjo-Ortiz M."/>
            <person name="Looney B."/>
            <person name="Konkel Z."/>
            <person name="Slot J.C."/>
            <person name="Sakamoto Y."/>
            <person name="Steenwyk J.L."/>
            <person name="Rokas A."/>
            <person name="Carro J."/>
            <person name="Camarero S."/>
            <person name="Ferreira P."/>
            <person name="Molpeceres G."/>
            <person name="Ruiz-Duenas F.J."/>
            <person name="Serrano A."/>
            <person name="Henrissat B."/>
            <person name="Drula E."/>
            <person name="Hughes K.W."/>
            <person name="Mata J.L."/>
            <person name="Ishikawa N.K."/>
            <person name="Vargas-Isla R."/>
            <person name="Ushijima S."/>
            <person name="Smith C.A."/>
            <person name="Donoghue J."/>
            <person name="Ahrendt S."/>
            <person name="Andreopoulos W."/>
            <person name="He G."/>
            <person name="LaButti K."/>
            <person name="Lipzen A."/>
            <person name="Ng V."/>
            <person name="Riley R."/>
            <person name="Sandor L."/>
            <person name="Barry K."/>
            <person name="Martinez A.T."/>
            <person name="Xiao Y."/>
            <person name="Gibbons J.G."/>
            <person name="Terashima K."/>
            <person name="Grigoriev I.V."/>
            <person name="Hibbett D."/>
        </authorList>
    </citation>
    <scope>NUCLEOTIDE SEQUENCE</scope>
    <source>
        <strain evidence="1">ET3784</strain>
    </source>
</reference>
<evidence type="ECO:0000313" key="2">
    <source>
        <dbReference type="Proteomes" id="UP001176059"/>
    </source>
</evidence>
<proteinExistence type="predicted"/>
<dbReference type="SUPFAM" id="SSF54909">
    <property type="entry name" value="Dimeric alpha+beta barrel"/>
    <property type="match status" value="1"/>
</dbReference>
<dbReference type="InterPro" id="IPR011008">
    <property type="entry name" value="Dimeric_a/b-barrel"/>
</dbReference>
<reference evidence="1" key="1">
    <citation type="submission" date="2022-08" db="EMBL/GenBank/DDBJ databases">
        <authorList>
            <consortium name="DOE Joint Genome Institute"/>
            <person name="Min B."/>
            <person name="Sierra-Patev S."/>
            <person name="Naranjo-Ortiz M."/>
            <person name="Looney B."/>
            <person name="Konkel Z."/>
            <person name="Slot J.C."/>
            <person name="Sakamoto Y."/>
            <person name="Steenwyk J.L."/>
            <person name="Rokas A."/>
            <person name="Carro J."/>
            <person name="Camarero S."/>
            <person name="Ferreira P."/>
            <person name="Molpeceres G."/>
            <person name="Ruiz-duenas F.J."/>
            <person name="Serrano A."/>
            <person name="Henrissat B."/>
            <person name="Drula E."/>
            <person name="Hughes K.W."/>
            <person name="Mata J.L."/>
            <person name="Ishikawa N.K."/>
            <person name="Vargas-Isla R."/>
            <person name="Ushijima S."/>
            <person name="Smith C.A."/>
            <person name="Ahrendt S."/>
            <person name="Andreopoulos W."/>
            <person name="He G."/>
            <person name="LaButti K."/>
            <person name="Lipzen A."/>
            <person name="Ng V."/>
            <person name="Riley R."/>
            <person name="Sandor L."/>
            <person name="Barry K."/>
            <person name="Martinez A.T."/>
            <person name="Xiao Y."/>
            <person name="Gibbons J.G."/>
            <person name="Terashima K."/>
            <person name="Hibbett D.S."/>
            <person name="Grigoriev I.V."/>
        </authorList>
    </citation>
    <scope>NUCLEOTIDE SEQUENCE</scope>
    <source>
        <strain evidence="1">ET3784</strain>
    </source>
</reference>
<dbReference type="EMBL" id="JANVFO010000062">
    <property type="protein sequence ID" value="KAJ3720276.1"/>
    <property type="molecule type" value="Genomic_DNA"/>
</dbReference>